<evidence type="ECO:0000313" key="4">
    <source>
        <dbReference type="EMBL" id="MDX6849051.1"/>
    </source>
</evidence>
<proteinExistence type="predicted"/>
<feature type="domain" description="Type II secretion system protein GspB C-terminal" evidence="3">
    <location>
        <begin position="215"/>
        <end position="273"/>
    </location>
</feature>
<gene>
    <name evidence="4" type="ORF">SCD92_06745</name>
</gene>
<keyword evidence="5" id="KW-1185">Reference proteome</keyword>
<accession>A0ABU4RXU6</accession>
<keyword evidence="2" id="KW-1133">Transmembrane helix</keyword>
<sequence length="280" mass="29570">MSLLLEALRKADRDREQSHKPAGIDSTATIQVASTGLGKFFVVLLAVLVVILAGALAWLLSTEDTPAPELPPVVTERLASPSKDTPNPQPEPDDASKTEAPIEDIKPAKSNETPAPEVMVTSVGTLAMVGEAYSEISPPVSAPEPAVVSKDEALSDTSVNDEVMALYQQTQEEAPTPAEAPEVPASMTGTIAAAEKPFEQIGGVRSLPLAVQNSVPTLMYAAHNYNPAGDSSVVINGRIWREGESVSQGITLEAVQADGIILRSGQHRFTLKALSSWVNM</sequence>
<evidence type="ECO:0000256" key="1">
    <source>
        <dbReference type="SAM" id="MobiDB-lite"/>
    </source>
</evidence>
<comment type="caution">
    <text evidence="4">The sequence shown here is derived from an EMBL/GenBank/DDBJ whole genome shotgun (WGS) entry which is preliminary data.</text>
</comment>
<dbReference type="InterPro" id="IPR032389">
    <property type="entry name" value="GspB_C"/>
</dbReference>
<evidence type="ECO:0000256" key="2">
    <source>
        <dbReference type="SAM" id="Phobius"/>
    </source>
</evidence>
<feature type="region of interest" description="Disordered" evidence="1">
    <location>
        <begin position="77"/>
        <end position="114"/>
    </location>
</feature>
<protein>
    <submittedName>
        <fullName evidence="4">General secretion pathway protein GspB</fullName>
    </submittedName>
</protein>
<evidence type="ECO:0000313" key="5">
    <source>
        <dbReference type="Proteomes" id="UP001273505"/>
    </source>
</evidence>
<keyword evidence="2" id="KW-0812">Transmembrane</keyword>
<dbReference type="Proteomes" id="UP001273505">
    <property type="component" value="Unassembled WGS sequence"/>
</dbReference>
<name>A0ABU4RXU6_9GAMM</name>
<dbReference type="RefSeq" id="WP_302722665.1">
    <property type="nucleotide sequence ID" value="NZ_JAULRU010000569.1"/>
</dbReference>
<feature type="transmembrane region" description="Helical" evidence="2">
    <location>
        <begin position="40"/>
        <end position="60"/>
    </location>
</feature>
<keyword evidence="2" id="KW-0472">Membrane</keyword>
<dbReference type="Pfam" id="PF16537">
    <property type="entry name" value="T2SSB"/>
    <property type="match status" value="1"/>
</dbReference>
<reference evidence="4 5" key="1">
    <citation type="submission" date="2023-11" db="EMBL/GenBank/DDBJ databases">
        <title>Gilvimarinus fulvus sp. nov., isolated from the surface of Kelp.</title>
        <authorList>
            <person name="Sun Y.Y."/>
            <person name="Gong Y."/>
            <person name="Du Z.J."/>
        </authorList>
    </citation>
    <scope>NUCLEOTIDE SEQUENCE [LARGE SCALE GENOMIC DNA]</scope>
    <source>
        <strain evidence="4 5">SDUM040013</strain>
    </source>
</reference>
<dbReference type="EMBL" id="JAXAFO010000009">
    <property type="protein sequence ID" value="MDX6849051.1"/>
    <property type="molecule type" value="Genomic_DNA"/>
</dbReference>
<evidence type="ECO:0000259" key="3">
    <source>
        <dbReference type="Pfam" id="PF16537"/>
    </source>
</evidence>
<organism evidence="4 5">
    <name type="scientific">Gilvimarinus gilvus</name>
    <dbReference type="NCBI Taxonomy" id="3058038"/>
    <lineage>
        <taxon>Bacteria</taxon>
        <taxon>Pseudomonadati</taxon>
        <taxon>Pseudomonadota</taxon>
        <taxon>Gammaproteobacteria</taxon>
        <taxon>Cellvibrionales</taxon>
        <taxon>Cellvibrionaceae</taxon>
        <taxon>Gilvimarinus</taxon>
    </lineage>
</organism>